<accession>A0A382WZA1</accession>
<evidence type="ECO:0000256" key="1">
    <source>
        <dbReference type="SAM" id="Phobius"/>
    </source>
</evidence>
<protein>
    <submittedName>
        <fullName evidence="2">Uncharacterized protein</fullName>
    </submittedName>
</protein>
<gene>
    <name evidence="2" type="ORF">METZ01_LOCUS416798</name>
</gene>
<dbReference type="AlphaFoldDB" id="A0A382WZA1"/>
<name>A0A382WZA1_9ZZZZ</name>
<dbReference type="EMBL" id="UINC01163565">
    <property type="protein sequence ID" value="SVD63944.1"/>
    <property type="molecule type" value="Genomic_DNA"/>
</dbReference>
<keyword evidence="1" id="KW-0812">Transmembrane</keyword>
<feature type="transmembrane region" description="Helical" evidence="1">
    <location>
        <begin position="13"/>
        <end position="31"/>
    </location>
</feature>
<keyword evidence="1" id="KW-1133">Transmembrane helix</keyword>
<keyword evidence="1" id="KW-0472">Membrane</keyword>
<proteinExistence type="predicted"/>
<evidence type="ECO:0000313" key="2">
    <source>
        <dbReference type="EMBL" id="SVD63944.1"/>
    </source>
</evidence>
<feature type="non-terminal residue" evidence="2">
    <location>
        <position position="41"/>
    </location>
</feature>
<organism evidence="2">
    <name type="scientific">marine metagenome</name>
    <dbReference type="NCBI Taxonomy" id="408172"/>
    <lineage>
        <taxon>unclassified sequences</taxon>
        <taxon>metagenomes</taxon>
        <taxon>ecological metagenomes</taxon>
    </lineage>
</organism>
<reference evidence="2" key="1">
    <citation type="submission" date="2018-05" db="EMBL/GenBank/DDBJ databases">
        <authorList>
            <person name="Lanie J.A."/>
            <person name="Ng W.-L."/>
            <person name="Kazmierczak K.M."/>
            <person name="Andrzejewski T.M."/>
            <person name="Davidsen T.M."/>
            <person name="Wayne K.J."/>
            <person name="Tettelin H."/>
            <person name="Glass J.I."/>
            <person name="Rusch D."/>
            <person name="Podicherti R."/>
            <person name="Tsui H.-C.T."/>
            <person name="Winkler M.E."/>
        </authorList>
    </citation>
    <scope>NUCLEOTIDE SEQUENCE</scope>
</reference>
<sequence length="41" mass="4535">MVCTYGDAKKGEIGMRVLIILWTLVVVVIPASSQDMLQLKN</sequence>